<gene>
    <name evidence="1" type="ORF">IPV69_13520</name>
</gene>
<dbReference type="KEGG" id="hbs:IPV69_13520"/>
<keyword evidence="2" id="KW-1185">Reference proteome</keyword>
<name>A0A7M2WR81_9BACT</name>
<sequence length="74" mass="8059">MASEQAESLRKAIENLINAKLHDALGKPGGLGRLVAHRVTGVASYDIRNAERQLDQVLADVFSQVESREPAFAE</sequence>
<accession>A0A7M2WR81</accession>
<dbReference type="AlphaFoldDB" id="A0A7M2WR81"/>
<evidence type="ECO:0000313" key="1">
    <source>
        <dbReference type="EMBL" id="QOV87311.1"/>
    </source>
</evidence>
<organism evidence="1 2">
    <name type="scientific">Humisphaera borealis</name>
    <dbReference type="NCBI Taxonomy" id="2807512"/>
    <lineage>
        <taxon>Bacteria</taxon>
        <taxon>Pseudomonadati</taxon>
        <taxon>Planctomycetota</taxon>
        <taxon>Phycisphaerae</taxon>
        <taxon>Tepidisphaerales</taxon>
        <taxon>Tepidisphaeraceae</taxon>
        <taxon>Humisphaera</taxon>
    </lineage>
</organism>
<dbReference type="Proteomes" id="UP000593765">
    <property type="component" value="Chromosome"/>
</dbReference>
<proteinExistence type="predicted"/>
<dbReference type="EMBL" id="CP063458">
    <property type="protein sequence ID" value="QOV87311.1"/>
    <property type="molecule type" value="Genomic_DNA"/>
</dbReference>
<evidence type="ECO:0000313" key="2">
    <source>
        <dbReference type="Proteomes" id="UP000593765"/>
    </source>
</evidence>
<dbReference type="RefSeq" id="WP_206290209.1">
    <property type="nucleotide sequence ID" value="NZ_CP063458.1"/>
</dbReference>
<reference evidence="1 2" key="1">
    <citation type="submission" date="2020-10" db="EMBL/GenBank/DDBJ databases">
        <title>Wide distribution of Phycisphaera-like planctomycetes from WD2101 soil group in peatlands and genome analysis of the first cultivated representative.</title>
        <authorList>
            <person name="Dedysh S.N."/>
            <person name="Beletsky A.V."/>
            <person name="Ivanova A."/>
            <person name="Kulichevskaya I.S."/>
            <person name="Suzina N.E."/>
            <person name="Philippov D.A."/>
            <person name="Rakitin A.L."/>
            <person name="Mardanov A.V."/>
            <person name="Ravin N.V."/>
        </authorList>
    </citation>
    <scope>NUCLEOTIDE SEQUENCE [LARGE SCALE GENOMIC DNA]</scope>
    <source>
        <strain evidence="1 2">M1803</strain>
    </source>
</reference>
<protein>
    <submittedName>
        <fullName evidence="1">Uncharacterized protein</fullName>
    </submittedName>
</protein>